<reference evidence="2" key="2">
    <citation type="submission" date="2015-01" db="EMBL/GenBank/DDBJ databases">
        <title>Evolutionary Origins and Diversification of the Mycorrhizal Mutualists.</title>
        <authorList>
            <consortium name="DOE Joint Genome Institute"/>
            <consortium name="Mycorrhizal Genomics Consortium"/>
            <person name="Kohler A."/>
            <person name="Kuo A."/>
            <person name="Nagy L.G."/>
            <person name="Floudas D."/>
            <person name="Copeland A."/>
            <person name="Barry K.W."/>
            <person name="Cichocki N."/>
            <person name="Veneault-Fourrey C."/>
            <person name="LaButti K."/>
            <person name="Lindquist E.A."/>
            <person name="Lipzen A."/>
            <person name="Lundell T."/>
            <person name="Morin E."/>
            <person name="Murat C."/>
            <person name="Riley R."/>
            <person name="Ohm R."/>
            <person name="Sun H."/>
            <person name="Tunlid A."/>
            <person name="Henrissat B."/>
            <person name="Grigoriev I.V."/>
            <person name="Hibbett D.S."/>
            <person name="Martin F."/>
        </authorList>
    </citation>
    <scope>NUCLEOTIDE SEQUENCE [LARGE SCALE GENOMIC DNA]</scope>
    <source>
        <strain evidence="2">F 1598</strain>
    </source>
</reference>
<dbReference type="OrthoDB" id="3025297at2759"/>
<proteinExistence type="predicted"/>
<keyword evidence="2" id="KW-1185">Reference proteome</keyword>
<evidence type="ECO:0008006" key="3">
    <source>
        <dbReference type="Google" id="ProtNLM"/>
    </source>
</evidence>
<evidence type="ECO:0000313" key="1">
    <source>
        <dbReference type="EMBL" id="KIM85642.1"/>
    </source>
</evidence>
<evidence type="ECO:0000313" key="2">
    <source>
        <dbReference type="Proteomes" id="UP000054166"/>
    </source>
</evidence>
<dbReference type="HOGENOM" id="CLU_1428484_0_0_1"/>
<dbReference type="AlphaFoldDB" id="A0A0C3C7K8"/>
<dbReference type="InterPro" id="IPR032675">
    <property type="entry name" value="LRR_dom_sf"/>
</dbReference>
<protein>
    <recommendedName>
        <fullName evidence="3">F-box domain-containing protein</fullName>
    </recommendedName>
</protein>
<gene>
    <name evidence="1" type="ORF">PILCRDRAFT_339879</name>
</gene>
<dbReference type="Proteomes" id="UP000054166">
    <property type="component" value="Unassembled WGS sequence"/>
</dbReference>
<name>A0A0C3C7K8_PILCF</name>
<dbReference type="Gene3D" id="3.80.10.10">
    <property type="entry name" value="Ribonuclease Inhibitor"/>
    <property type="match status" value="1"/>
</dbReference>
<sequence>MTIRGLLYSSNHRPAQIFRLLEELPNLSDLVLHKYHASIRLSDLALLVQVTQRTSLRHLTFTVERGSIASGLPISGPGCLSTLCVSWRVHDEPGTRGKSLAHLSEFLRPSLATLTRLKITDFDVYRKPTDLEHIDFRLWSVCPSVRNFRYKTRSRDTKVLDAVSETFPNLTHLAIVFDSYGYNDWGVWTV</sequence>
<reference evidence="1 2" key="1">
    <citation type="submission" date="2014-04" db="EMBL/GenBank/DDBJ databases">
        <authorList>
            <consortium name="DOE Joint Genome Institute"/>
            <person name="Kuo A."/>
            <person name="Tarkka M."/>
            <person name="Buscot F."/>
            <person name="Kohler A."/>
            <person name="Nagy L.G."/>
            <person name="Floudas D."/>
            <person name="Copeland A."/>
            <person name="Barry K.W."/>
            <person name="Cichocki N."/>
            <person name="Veneault-Fourrey C."/>
            <person name="LaButti K."/>
            <person name="Lindquist E.A."/>
            <person name="Lipzen A."/>
            <person name="Lundell T."/>
            <person name="Morin E."/>
            <person name="Murat C."/>
            <person name="Sun H."/>
            <person name="Tunlid A."/>
            <person name="Henrissat B."/>
            <person name="Grigoriev I.V."/>
            <person name="Hibbett D.S."/>
            <person name="Martin F."/>
            <person name="Nordberg H.P."/>
            <person name="Cantor M.N."/>
            <person name="Hua S.X."/>
        </authorList>
    </citation>
    <scope>NUCLEOTIDE SEQUENCE [LARGE SCALE GENOMIC DNA]</scope>
    <source>
        <strain evidence="1 2">F 1598</strain>
    </source>
</reference>
<dbReference type="InParanoid" id="A0A0C3C7K8"/>
<dbReference type="EMBL" id="KN832984">
    <property type="protein sequence ID" value="KIM85642.1"/>
    <property type="molecule type" value="Genomic_DNA"/>
</dbReference>
<accession>A0A0C3C7K8</accession>
<organism evidence="1 2">
    <name type="scientific">Piloderma croceum (strain F 1598)</name>
    <dbReference type="NCBI Taxonomy" id="765440"/>
    <lineage>
        <taxon>Eukaryota</taxon>
        <taxon>Fungi</taxon>
        <taxon>Dikarya</taxon>
        <taxon>Basidiomycota</taxon>
        <taxon>Agaricomycotina</taxon>
        <taxon>Agaricomycetes</taxon>
        <taxon>Agaricomycetidae</taxon>
        <taxon>Atheliales</taxon>
        <taxon>Atheliaceae</taxon>
        <taxon>Piloderma</taxon>
    </lineage>
</organism>